<dbReference type="InterPro" id="IPR005598">
    <property type="entry name" value="ATP_synth_I"/>
</dbReference>
<keyword evidence="8" id="KW-1185">Reference proteome</keyword>
<evidence type="ECO:0000256" key="1">
    <source>
        <dbReference type="ARBA" id="ARBA00004651"/>
    </source>
</evidence>
<accession>A0AAE3HYD3</accession>
<feature type="transmembrane region" description="Helical" evidence="6">
    <location>
        <begin position="15"/>
        <end position="36"/>
    </location>
</feature>
<feature type="transmembrane region" description="Helical" evidence="6">
    <location>
        <begin position="42"/>
        <end position="60"/>
    </location>
</feature>
<comment type="caution">
    <text evidence="7">The sequence shown here is derived from an EMBL/GenBank/DDBJ whole genome shotgun (WGS) entry which is preliminary data.</text>
</comment>
<proteinExistence type="predicted"/>
<evidence type="ECO:0000256" key="2">
    <source>
        <dbReference type="ARBA" id="ARBA00022475"/>
    </source>
</evidence>
<protein>
    <submittedName>
        <fullName evidence="7">ATP synthase subunit I</fullName>
    </submittedName>
</protein>
<gene>
    <name evidence="7" type="ORF">HT99x_015040</name>
</gene>
<dbReference type="Proteomes" id="UP000051497">
    <property type="component" value="Unassembled WGS sequence"/>
</dbReference>
<evidence type="ECO:0000313" key="7">
    <source>
        <dbReference type="EMBL" id="MCS5712754.1"/>
    </source>
</evidence>
<reference evidence="7" key="2">
    <citation type="submission" date="2021-06" db="EMBL/GenBank/DDBJ databases">
        <title>Genomic Description and Analysis of Intracellular Bacteria, Candidatus Berkiella cookevillensis and Candidatus Berkiella aquae.</title>
        <authorList>
            <person name="Kidane D.T."/>
            <person name="Mehari Y.T."/>
            <person name="Rice F.C."/>
            <person name="Arivett B.A."/>
            <person name="Farone A.L."/>
            <person name="Berk S.G."/>
            <person name="Farone M.B."/>
        </authorList>
    </citation>
    <scope>NUCLEOTIDE SEQUENCE</scope>
    <source>
        <strain evidence="7">HT99</strain>
    </source>
</reference>
<sequence length="138" mass="15489">MSNLLMKRTHYQNEALFAILVQFPFVIILSPLVGILQGALSAASFIVGGLICVLPNFYLYRRVFSHQGARAAKKMFKSLYWGEMVKVVLTALGFLCAIMTGWALPLWLFMGYITAQISFALAPLLMSFMKKNNQGMRT</sequence>
<organism evidence="7 8">
    <name type="scientific">Candidatus Berkiella aquae</name>
    <dbReference type="NCBI Taxonomy" id="295108"/>
    <lineage>
        <taxon>Bacteria</taxon>
        <taxon>Pseudomonadati</taxon>
        <taxon>Pseudomonadota</taxon>
        <taxon>Gammaproteobacteria</taxon>
        <taxon>Candidatus Berkiellales</taxon>
        <taxon>Candidatus Berkiellaceae</taxon>
        <taxon>Candidatus Berkiella</taxon>
    </lineage>
</organism>
<comment type="subcellular location">
    <subcellularLocation>
        <location evidence="1">Cell membrane</location>
        <topology evidence="1">Multi-pass membrane protein</topology>
    </subcellularLocation>
</comment>
<keyword evidence="5 6" id="KW-0472">Membrane</keyword>
<dbReference type="AlphaFoldDB" id="A0AAE3HYD3"/>
<feature type="transmembrane region" description="Helical" evidence="6">
    <location>
        <begin position="80"/>
        <end position="103"/>
    </location>
</feature>
<name>A0AAE3HYD3_9GAMM</name>
<dbReference type="GO" id="GO:0005886">
    <property type="term" value="C:plasma membrane"/>
    <property type="evidence" value="ECO:0007669"/>
    <property type="project" value="UniProtKB-SubCell"/>
</dbReference>
<evidence type="ECO:0000313" key="8">
    <source>
        <dbReference type="Proteomes" id="UP000051497"/>
    </source>
</evidence>
<dbReference type="EMBL" id="LKAJ02000001">
    <property type="protein sequence ID" value="MCS5712754.1"/>
    <property type="molecule type" value="Genomic_DNA"/>
</dbReference>
<feature type="transmembrane region" description="Helical" evidence="6">
    <location>
        <begin position="109"/>
        <end position="129"/>
    </location>
</feature>
<dbReference type="Pfam" id="PF03899">
    <property type="entry name" value="ATP-synt_I"/>
    <property type="match status" value="1"/>
</dbReference>
<evidence type="ECO:0000256" key="6">
    <source>
        <dbReference type="SAM" id="Phobius"/>
    </source>
</evidence>
<dbReference type="RefSeq" id="WP_075065112.1">
    <property type="nucleotide sequence ID" value="NZ_LKAJ02000001.1"/>
</dbReference>
<evidence type="ECO:0000256" key="3">
    <source>
        <dbReference type="ARBA" id="ARBA00022692"/>
    </source>
</evidence>
<reference evidence="7" key="1">
    <citation type="journal article" date="2016" name="Genome Announc.">
        <title>Draft Genome Sequences of Two Novel Amoeba-Resistant Intranuclear Bacteria, 'Candidatus Berkiella cookevillensis' and 'Candidatus Berkiella aquae'.</title>
        <authorList>
            <person name="Mehari Y.T."/>
            <person name="Arivett B.A."/>
            <person name="Farone A.L."/>
            <person name="Gunderson J.H."/>
            <person name="Farone M.B."/>
        </authorList>
    </citation>
    <scope>NUCLEOTIDE SEQUENCE</scope>
    <source>
        <strain evidence="7">HT99</strain>
    </source>
</reference>
<evidence type="ECO:0000256" key="5">
    <source>
        <dbReference type="ARBA" id="ARBA00023136"/>
    </source>
</evidence>
<keyword evidence="3 6" id="KW-0812">Transmembrane</keyword>
<evidence type="ECO:0000256" key="4">
    <source>
        <dbReference type="ARBA" id="ARBA00022989"/>
    </source>
</evidence>
<keyword evidence="4 6" id="KW-1133">Transmembrane helix</keyword>
<keyword evidence="2" id="KW-1003">Cell membrane</keyword>